<gene>
    <name evidence="1" type="ORF">PORY_001532</name>
</gene>
<proteinExistence type="predicted"/>
<protein>
    <submittedName>
        <fullName evidence="1">Uncharacterized protein</fullName>
    </submittedName>
</protein>
<evidence type="ECO:0000313" key="2">
    <source>
        <dbReference type="Proteomes" id="UP000768646"/>
    </source>
</evidence>
<comment type="caution">
    <text evidence="1">The sequence shown here is derived from an EMBL/GenBank/DDBJ whole genome shotgun (WGS) entry which is preliminary data.</text>
</comment>
<evidence type="ECO:0000313" key="1">
    <source>
        <dbReference type="EMBL" id="KAG4305362.1"/>
    </source>
</evidence>
<name>A0ACB7CE54_9ASCO</name>
<sequence>MADKKHKTDIPLCGNDISVNVDTILVLDFGSQYSHLIIRRFREFNVHSELLPCTTNIENLGWKPKGIVLSGSPYSVYSEDAPHVEPCIFKLGIPILGICYGLQEISWHNGKCVFVCEKREYGHAVLKILETSKSLLFDGLDKTQEVWMSHGDALSTIPNEFHVIGETANSPYAAIAHENMNIFGLQFHPEVTHTKCGVEILKNFALKICKCRQNWTMQFFIDNEISRIRHIVGNDHVIGAVSGGVDSTVAAKILERAIGDQFHAIYVDNGMMRLNESSQIVETLSTCLGVNLSVVDASSEFFDKLLSIDDPEDKRRIIGNTFIHIFERETKKIDSKLENKIKFLVQGTLYPDVIESVSFKGPSQVIKTHHNVGGLLKDMRFKLLEPLRELFKDEVRILGKLLGIHDDLIWRHPFPGPGLAVRVIGEITPEKINIVRQADFIFIDEIKKAGIYKEISQAFAVLLPMKTVGVMGDKRTYEHVVALRAITTIDFMTADIYNFDMKFLKSVSGRITNEVKGVNRVVYDISTKPPATIEWE</sequence>
<reference evidence="1 2" key="1">
    <citation type="journal article" date="2021" name="Commun. Biol.">
        <title>Genomic insights into the host specific adaptation of the Pneumocystis genus.</title>
        <authorList>
            <person name="Cisse O.H."/>
            <person name="Ma L."/>
            <person name="Dekker J.P."/>
            <person name="Khil P.P."/>
            <person name="Youn J.-H."/>
            <person name="Brenchley J.M."/>
            <person name="Blair R."/>
            <person name="Pahar B."/>
            <person name="Chabe M."/>
            <person name="Van Rompay K.K.A."/>
            <person name="Keesler R."/>
            <person name="Sukura A."/>
            <person name="Hirsch V."/>
            <person name="Kutty G."/>
            <person name="Liu Y."/>
            <person name="Peng L."/>
            <person name="Chen J."/>
            <person name="Song J."/>
            <person name="Weissenbacher-Lang C."/>
            <person name="Xu J."/>
            <person name="Upham N.S."/>
            <person name="Stajich J.E."/>
            <person name="Cuomo C.A."/>
            <person name="Cushion M.T."/>
            <person name="Kovacs J.A."/>
        </authorList>
    </citation>
    <scope>NUCLEOTIDE SEQUENCE [LARGE SCALE GENOMIC DNA]</scope>
    <source>
        <strain evidence="1 2">RABM</strain>
    </source>
</reference>
<dbReference type="EMBL" id="JABTEG010000004">
    <property type="protein sequence ID" value="KAG4305362.1"/>
    <property type="molecule type" value="Genomic_DNA"/>
</dbReference>
<organism evidence="1 2">
    <name type="scientific">Pneumocystis oryctolagi</name>
    <dbReference type="NCBI Taxonomy" id="42067"/>
    <lineage>
        <taxon>Eukaryota</taxon>
        <taxon>Fungi</taxon>
        <taxon>Dikarya</taxon>
        <taxon>Ascomycota</taxon>
        <taxon>Taphrinomycotina</taxon>
        <taxon>Pneumocystomycetes</taxon>
        <taxon>Pneumocystaceae</taxon>
        <taxon>Pneumocystis</taxon>
    </lineage>
</organism>
<keyword evidence="2" id="KW-1185">Reference proteome</keyword>
<accession>A0ACB7CE54</accession>
<dbReference type="Proteomes" id="UP000768646">
    <property type="component" value="Unassembled WGS sequence"/>
</dbReference>